<proteinExistence type="inferred from homology"/>
<feature type="domain" description="ATPase BadF/BadG/BcrA/BcrD type" evidence="5">
    <location>
        <begin position="16"/>
        <end position="201"/>
    </location>
</feature>
<dbReference type="InterPro" id="IPR052519">
    <property type="entry name" value="Euk-type_GlcNAc_Kinase"/>
</dbReference>
<dbReference type="InterPro" id="IPR002731">
    <property type="entry name" value="ATPase_BadF"/>
</dbReference>
<dbReference type="AlphaFoldDB" id="A0A061QTF1"/>
<dbReference type="SUPFAM" id="SSF53067">
    <property type="entry name" value="Actin-like ATPase domain"/>
    <property type="match status" value="1"/>
</dbReference>
<dbReference type="Gene3D" id="3.30.420.40">
    <property type="match status" value="1"/>
</dbReference>
<name>A0A061QTF1_9CHLO</name>
<dbReference type="Pfam" id="PF01869">
    <property type="entry name" value="BcrAD_BadFG"/>
    <property type="match status" value="1"/>
</dbReference>
<evidence type="ECO:0000259" key="5">
    <source>
        <dbReference type="Pfam" id="PF01869"/>
    </source>
</evidence>
<evidence type="ECO:0000256" key="1">
    <source>
        <dbReference type="ARBA" id="ARBA00006198"/>
    </source>
</evidence>
<dbReference type="PANTHER" id="PTHR43190">
    <property type="entry name" value="N-ACETYL-D-GLUCOSAMINE KINASE"/>
    <property type="match status" value="1"/>
</dbReference>
<accession>A0A061QTF1</accession>
<evidence type="ECO:0000256" key="3">
    <source>
        <dbReference type="ARBA" id="ARBA00014974"/>
    </source>
</evidence>
<evidence type="ECO:0000256" key="4">
    <source>
        <dbReference type="ARBA" id="ARBA00031123"/>
    </source>
</evidence>
<evidence type="ECO:0000313" key="6">
    <source>
        <dbReference type="EMBL" id="JAC61744.1"/>
    </source>
</evidence>
<protein>
    <recommendedName>
        <fullName evidence="3">N-acetyl-D-glucosamine kinase</fullName>
        <ecNumber evidence="2">2.7.1.59</ecNumber>
    </recommendedName>
    <alternativeName>
        <fullName evidence="4">GlcNAc kinase</fullName>
    </alternativeName>
</protein>
<evidence type="ECO:0000256" key="2">
    <source>
        <dbReference type="ARBA" id="ARBA00012122"/>
    </source>
</evidence>
<dbReference type="InterPro" id="IPR043129">
    <property type="entry name" value="ATPase_NBD"/>
</dbReference>
<dbReference type="EMBL" id="GBEZ01025333">
    <property type="protein sequence ID" value="JAC61744.1"/>
    <property type="molecule type" value="Transcribed_RNA"/>
</dbReference>
<dbReference type="PANTHER" id="PTHR43190:SF3">
    <property type="entry name" value="N-ACETYL-D-GLUCOSAMINE KINASE"/>
    <property type="match status" value="1"/>
</dbReference>
<dbReference type="EC" id="2.7.1.59" evidence="2"/>
<comment type="similarity">
    <text evidence="1">Belongs to the eukaryotic-type N-acetylglucosamine kinase family.</text>
</comment>
<dbReference type="GO" id="GO:0045127">
    <property type="term" value="F:N-acetylglucosamine kinase activity"/>
    <property type="evidence" value="ECO:0007669"/>
    <property type="project" value="UniProtKB-EC"/>
</dbReference>
<sequence>MGQVLWVCAGGWKCCGCVLVAGTGTIAFARSRSGKSARSAGWGPLFLDAGSGYDIAQRTLAAVARAADGRGPATALSGAVARHLGLGDTAALMGWAYGQEGWAAIAALAPLALEAAGAGDAVARKLVAEAAAGLLTSASAAAKAAGLLDSGEPFPLVLSGSLLSRESSLCAAVVEGIHKQMPLASVIFPSVDAAIGAALLAIANRDDLGP</sequence>
<reference evidence="6" key="1">
    <citation type="submission" date="2014-05" db="EMBL/GenBank/DDBJ databases">
        <title>The transcriptome of the halophilic microalga Tetraselmis sp. GSL018 isolated from the Great Salt Lake, Utah.</title>
        <authorList>
            <person name="Jinkerson R.E."/>
            <person name="D'Adamo S."/>
            <person name="Posewitz M.C."/>
        </authorList>
    </citation>
    <scope>NUCLEOTIDE SEQUENCE</scope>
    <source>
        <strain evidence="6">GSL018</strain>
    </source>
</reference>
<gene>
    <name evidence="6" type="ORF">TSPGSL018_25351</name>
</gene>
<organism evidence="6">
    <name type="scientific">Tetraselmis sp. GSL018</name>
    <dbReference type="NCBI Taxonomy" id="582737"/>
    <lineage>
        <taxon>Eukaryota</taxon>
        <taxon>Viridiplantae</taxon>
        <taxon>Chlorophyta</taxon>
        <taxon>core chlorophytes</taxon>
        <taxon>Chlorodendrophyceae</taxon>
        <taxon>Chlorodendrales</taxon>
        <taxon>Chlorodendraceae</taxon>
        <taxon>Tetraselmis</taxon>
    </lineage>
</organism>